<dbReference type="AlphaFoldDB" id="A0A1T5D102"/>
<evidence type="ECO:0000259" key="1">
    <source>
        <dbReference type="SMART" id="SM00382"/>
    </source>
</evidence>
<dbReference type="SUPFAM" id="SSF52540">
    <property type="entry name" value="P-loop containing nucleoside triphosphate hydrolases"/>
    <property type="match status" value="1"/>
</dbReference>
<dbReference type="OrthoDB" id="9776217at2"/>
<proteinExistence type="predicted"/>
<sequence length="328" mass="38387">MKDQIFNKILYEYQLKRDKAQKQHEQNISVLHSRFPELAKLDDEIYELNLRLSKLAITGESDKMPEIKAAIDEKIAQKHKLLDLHGITPQMLKVHHDCQLCKDTGFIEKNGLYEKCTCLINRLIQEAYKNSNITDKIENENFSNFDISLFDDNITNEAKSPKENMKFLKQISYDFIENFGNKDQKSLLFYGPPGLGKTFLCTSIAKALMDNSKTVLYYSSSELFNRLSDYTFSRETFLKTSSKEIHDLIMDTQLLIIDDLGSEMTNSFVINQLFNILNLREMHARKLIISTNLTPKELNEVYGDRIFSRMVMHFDFYKFYGSDIRWKL</sequence>
<accession>A0A1T5D102</accession>
<reference evidence="3" key="1">
    <citation type="submission" date="2017-02" db="EMBL/GenBank/DDBJ databases">
        <authorList>
            <person name="Varghese N."/>
            <person name="Submissions S."/>
        </authorList>
    </citation>
    <scope>NUCLEOTIDE SEQUENCE [LARGE SCALE GENOMIC DNA]</scope>
    <source>
        <strain evidence="3">ATCC 35199</strain>
    </source>
</reference>
<dbReference type="RefSeq" id="WP_079590295.1">
    <property type="nucleotide sequence ID" value="NZ_FUYN01000006.1"/>
</dbReference>
<dbReference type="Gene3D" id="3.40.50.300">
    <property type="entry name" value="P-loop containing nucleotide triphosphate hydrolases"/>
    <property type="match status" value="1"/>
</dbReference>
<evidence type="ECO:0000313" key="3">
    <source>
        <dbReference type="Proteomes" id="UP000243406"/>
    </source>
</evidence>
<dbReference type="GO" id="GO:0005524">
    <property type="term" value="F:ATP binding"/>
    <property type="evidence" value="ECO:0007669"/>
    <property type="project" value="InterPro"/>
</dbReference>
<evidence type="ECO:0000313" key="2">
    <source>
        <dbReference type="EMBL" id="SKB65261.1"/>
    </source>
</evidence>
<gene>
    <name evidence="2" type="ORF">SAMN02745120_2525</name>
</gene>
<protein>
    <submittedName>
        <fullName evidence="2">DNA replication protein DnaC</fullName>
    </submittedName>
</protein>
<dbReference type="InterPro" id="IPR027417">
    <property type="entry name" value="P-loop_NTPase"/>
</dbReference>
<keyword evidence="3" id="KW-1185">Reference proteome</keyword>
<dbReference type="GO" id="GO:0006260">
    <property type="term" value="P:DNA replication"/>
    <property type="evidence" value="ECO:0007669"/>
    <property type="project" value="TreeGrafter"/>
</dbReference>
<dbReference type="NCBIfam" id="NF005304">
    <property type="entry name" value="PRK06835.1"/>
    <property type="match status" value="1"/>
</dbReference>
<dbReference type="CDD" id="cd00009">
    <property type="entry name" value="AAA"/>
    <property type="match status" value="1"/>
</dbReference>
<dbReference type="PANTHER" id="PTHR30050">
    <property type="entry name" value="CHROMOSOMAL REPLICATION INITIATOR PROTEIN DNAA"/>
    <property type="match status" value="1"/>
</dbReference>
<dbReference type="Pfam" id="PF01695">
    <property type="entry name" value="IstB_IS21"/>
    <property type="match status" value="1"/>
</dbReference>
<dbReference type="EMBL" id="FUYN01000006">
    <property type="protein sequence ID" value="SKB65261.1"/>
    <property type="molecule type" value="Genomic_DNA"/>
</dbReference>
<name>A0A1T5D102_9FIRM</name>
<dbReference type="PANTHER" id="PTHR30050:SF4">
    <property type="entry name" value="ATP-BINDING PROTEIN RV3427C IN INSERTION SEQUENCE-RELATED"/>
    <property type="match status" value="1"/>
</dbReference>
<feature type="domain" description="AAA+ ATPase" evidence="1">
    <location>
        <begin position="183"/>
        <end position="316"/>
    </location>
</feature>
<dbReference type="InterPro" id="IPR002611">
    <property type="entry name" value="IstB_ATP-bd"/>
</dbReference>
<dbReference type="SMART" id="SM00382">
    <property type="entry name" value="AAA"/>
    <property type="match status" value="1"/>
</dbReference>
<organism evidence="2 3">
    <name type="scientific">Acetoanaerobium noterae</name>
    <dbReference type="NCBI Taxonomy" id="745369"/>
    <lineage>
        <taxon>Bacteria</taxon>
        <taxon>Bacillati</taxon>
        <taxon>Bacillota</taxon>
        <taxon>Clostridia</taxon>
        <taxon>Peptostreptococcales</taxon>
        <taxon>Filifactoraceae</taxon>
        <taxon>Acetoanaerobium</taxon>
    </lineage>
</organism>
<dbReference type="Proteomes" id="UP000243406">
    <property type="component" value="Unassembled WGS sequence"/>
</dbReference>
<dbReference type="InterPro" id="IPR003593">
    <property type="entry name" value="AAA+_ATPase"/>
</dbReference>